<name>A0A9D4H750_DREPO</name>
<feature type="region of interest" description="Disordered" evidence="1">
    <location>
        <begin position="415"/>
        <end position="457"/>
    </location>
</feature>
<sequence length="557" mass="63359">MAEHLTTLDKICNLLESLKTEFKRVSDRQREQDVEIRSLLAVIRVNDDTSFDNNADKTNTSECCKSETKKAQQAVMDNFINKVRAEMSKMSVAHVKQKTNLTKSHSFSERPTRKKIASRTSVSDPLLKDEKEKHEAFRTVCLSKSIQRHLTDIIENTTAHKRIPLPDWLSAEEITFIQKKRQRRNNNLRKFLMILRRKDFGTMYQWVHNNLDQKLKQMILETFNEFCDEDLNKTKYRCLRCRMSLVTCVTKVADQLKSVGILSDELYLNIIDTHIKTGSQETLWDSIFEECKQSQSIQIGNCAFKVSFGSLIASGKEAELSDYKAIYCSISSLNGASNDLLVCKCSDLCSKSLHPVSCVKSFAMSTDQCASFSNSLTGRTRYCERDKELQHVSNNKTITQPSKVKSGLFQRTLHIPNADPTNTFSDSSISSPSSQSSGSSDIQGNSELSTEEDVISIKEPVDTMERVQRKRVERRRSARIFTHNENHKVPFQQQSLRSESASSLVGSQRLTSAAKHPQIIKTTDIMNKTEDHKQCFDIQAKNVFVQSAVKKYGKIDG</sequence>
<comment type="caution">
    <text evidence="2">The sequence shown here is derived from an EMBL/GenBank/DDBJ whole genome shotgun (WGS) entry which is preliminary data.</text>
</comment>
<reference evidence="2" key="2">
    <citation type="submission" date="2020-11" db="EMBL/GenBank/DDBJ databases">
        <authorList>
            <person name="McCartney M.A."/>
            <person name="Auch B."/>
            <person name="Kono T."/>
            <person name="Mallez S."/>
            <person name="Becker A."/>
            <person name="Gohl D.M."/>
            <person name="Silverstein K.A.T."/>
            <person name="Koren S."/>
            <person name="Bechman K.B."/>
            <person name="Herman A."/>
            <person name="Abrahante J.E."/>
            <person name="Garbe J."/>
        </authorList>
    </citation>
    <scope>NUCLEOTIDE SEQUENCE</scope>
    <source>
        <strain evidence="2">Duluth1</strain>
        <tissue evidence="2">Whole animal</tissue>
    </source>
</reference>
<reference evidence="2" key="1">
    <citation type="journal article" date="2019" name="bioRxiv">
        <title>The Genome of the Zebra Mussel, Dreissena polymorpha: A Resource for Invasive Species Research.</title>
        <authorList>
            <person name="McCartney M.A."/>
            <person name="Auch B."/>
            <person name="Kono T."/>
            <person name="Mallez S."/>
            <person name="Zhang Y."/>
            <person name="Obille A."/>
            <person name="Becker A."/>
            <person name="Abrahante J.E."/>
            <person name="Garbe J."/>
            <person name="Badalamenti J.P."/>
            <person name="Herman A."/>
            <person name="Mangelson H."/>
            <person name="Liachko I."/>
            <person name="Sullivan S."/>
            <person name="Sone E.D."/>
            <person name="Koren S."/>
            <person name="Silverstein K.A.T."/>
            <person name="Beckman K.B."/>
            <person name="Gohl D.M."/>
        </authorList>
    </citation>
    <scope>NUCLEOTIDE SEQUENCE</scope>
    <source>
        <strain evidence="2">Duluth1</strain>
        <tissue evidence="2">Whole animal</tissue>
    </source>
</reference>
<evidence type="ECO:0000256" key="1">
    <source>
        <dbReference type="SAM" id="MobiDB-lite"/>
    </source>
</evidence>
<gene>
    <name evidence="2" type="ORF">DPMN_104107</name>
</gene>
<accession>A0A9D4H750</accession>
<feature type="compositionally biased region" description="Low complexity" evidence="1">
    <location>
        <begin position="420"/>
        <end position="446"/>
    </location>
</feature>
<feature type="region of interest" description="Disordered" evidence="1">
    <location>
        <begin position="490"/>
        <end position="515"/>
    </location>
</feature>
<protein>
    <submittedName>
        <fullName evidence="2">Uncharacterized protein</fullName>
    </submittedName>
</protein>
<dbReference type="EMBL" id="JAIWYP010000004">
    <property type="protein sequence ID" value="KAH3830851.1"/>
    <property type="molecule type" value="Genomic_DNA"/>
</dbReference>
<proteinExistence type="predicted"/>
<keyword evidence="3" id="KW-1185">Reference proteome</keyword>
<dbReference type="AlphaFoldDB" id="A0A9D4H750"/>
<organism evidence="2 3">
    <name type="scientific">Dreissena polymorpha</name>
    <name type="common">Zebra mussel</name>
    <name type="synonym">Mytilus polymorpha</name>
    <dbReference type="NCBI Taxonomy" id="45954"/>
    <lineage>
        <taxon>Eukaryota</taxon>
        <taxon>Metazoa</taxon>
        <taxon>Spiralia</taxon>
        <taxon>Lophotrochozoa</taxon>
        <taxon>Mollusca</taxon>
        <taxon>Bivalvia</taxon>
        <taxon>Autobranchia</taxon>
        <taxon>Heteroconchia</taxon>
        <taxon>Euheterodonta</taxon>
        <taxon>Imparidentia</taxon>
        <taxon>Neoheterodontei</taxon>
        <taxon>Myida</taxon>
        <taxon>Dreissenoidea</taxon>
        <taxon>Dreissenidae</taxon>
        <taxon>Dreissena</taxon>
    </lineage>
</organism>
<feature type="region of interest" description="Disordered" evidence="1">
    <location>
        <begin position="101"/>
        <end position="121"/>
    </location>
</feature>
<dbReference type="OrthoDB" id="6161476at2759"/>
<evidence type="ECO:0000313" key="2">
    <source>
        <dbReference type="EMBL" id="KAH3830851.1"/>
    </source>
</evidence>
<dbReference type="Proteomes" id="UP000828390">
    <property type="component" value="Unassembled WGS sequence"/>
</dbReference>
<feature type="compositionally biased region" description="Polar residues" evidence="1">
    <location>
        <begin position="491"/>
        <end position="511"/>
    </location>
</feature>
<evidence type="ECO:0000313" key="3">
    <source>
        <dbReference type="Proteomes" id="UP000828390"/>
    </source>
</evidence>